<keyword evidence="2" id="KW-1185">Reference proteome</keyword>
<dbReference type="GeneID" id="93648197"/>
<dbReference type="AlphaFoldDB" id="A0A177EK58"/>
<comment type="caution">
    <text evidence="1">The sequence shown here is derived from an EMBL/GenBank/DDBJ whole genome shotgun (WGS) entry which is preliminary data.</text>
</comment>
<dbReference type="EMBL" id="LTDL01000019">
    <property type="protein sequence ID" value="OAG31369.1"/>
    <property type="molecule type" value="Genomic_DNA"/>
</dbReference>
<evidence type="ECO:0000313" key="1">
    <source>
        <dbReference type="EMBL" id="OAG31369.1"/>
    </source>
</evidence>
<evidence type="ECO:0000313" key="2">
    <source>
        <dbReference type="Proteomes" id="UP000185944"/>
    </source>
</evidence>
<dbReference type="Proteomes" id="UP000185944">
    <property type="component" value="Unassembled WGS sequence"/>
</dbReference>
<proteinExistence type="predicted"/>
<gene>
    <name evidence="1" type="ORF">NEDG_01847</name>
</gene>
<protein>
    <submittedName>
        <fullName evidence="1">Uncharacterized protein</fullName>
    </submittedName>
</protein>
<reference evidence="1 2" key="1">
    <citation type="submission" date="2016-02" db="EMBL/GenBank/DDBJ databases">
        <title>Discovery of a natural microsporidian pathogen with a broad tissue tropism in Caenorhabditis elegans.</title>
        <authorList>
            <person name="Luallen R.J."/>
            <person name="Reinke A.W."/>
            <person name="Tong L."/>
            <person name="Botts M.R."/>
            <person name="Felix M.-A."/>
            <person name="Troemel E.R."/>
        </authorList>
    </citation>
    <scope>NUCLEOTIDE SEQUENCE [LARGE SCALE GENOMIC DNA]</scope>
    <source>
        <strain evidence="1 2">JUm2807</strain>
    </source>
</reference>
<accession>A0A177EK58</accession>
<dbReference type="VEuPathDB" id="MicrosporidiaDB:NEDG_01847"/>
<name>A0A177EK58_9MICR</name>
<sequence length="633" mass="70766">MDAYKVSRGDTFADHGVCVSKAEVWQEGNTTTTTTPPQPGCIPNRKRHSRDPLLMLCIEIFIGAILVRCFDAESTQALGGTDLIAQPDTYAHIVSPYTAETVAFFKSCGAELCTITIGTQKHILRAQGKAGHDIRLYKATLAEIPKKLVDGMVFTSLGIITKRSGDARQSDLSSPRVSKDMLAKLFTGFGNVYANSLRVVGGLAVGCCALDSIFARIVVQKVSLVGMNGDDIGWMFAHNDFRECDLALVVRGSSTIETLGFMDMLQCRNLLEVSLECLPRLRHMDCEMLESGRVQDSLSIGFSLEHVALSQKVLHGIANKGWKCLSIPKLLCDKLKRTYNSVYVIEKLFIWFDRLEDVNSLADFRPPTVPEKKLSVKIVIAEFRIEETFLTIRLVKAFANWVGLVMKGVLSFNMHVASQFRVHNWLKKTDFVLCNSPDLQLVRVDKALCVVSDPNNNPNNFILYIPATLYPDWVSGALGQNWCPASVDLAKKIAQTRPLLFSPEDEDMVVRPHACLSCKKPFFTMATQKDVQMLVCFFTAWNYSICNICLSELYFQARTSLTPICFPGTSYTLRRTPKQKYMVKQESKLSKPRYYLAGGEEENLVIRTSPSNPVVDYDPVVSYSLGLYDSEHE</sequence>
<organism evidence="1 2">
    <name type="scientific">Nematocida displodere</name>
    <dbReference type="NCBI Taxonomy" id="1805483"/>
    <lineage>
        <taxon>Eukaryota</taxon>
        <taxon>Fungi</taxon>
        <taxon>Fungi incertae sedis</taxon>
        <taxon>Microsporidia</taxon>
        <taxon>Nematocida</taxon>
    </lineage>
</organism>
<dbReference type="RefSeq" id="XP_067545065.1">
    <property type="nucleotide sequence ID" value="XM_067689265.1"/>
</dbReference>